<dbReference type="EMBL" id="JAJEQN010000050">
    <property type="protein sequence ID" value="MCC2222802.1"/>
    <property type="molecule type" value="Genomic_DNA"/>
</dbReference>
<dbReference type="InterPro" id="IPR012674">
    <property type="entry name" value="Calycin"/>
</dbReference>
<gene>
    <name evidence="3" type="ORF">LKD48_14435</name>
</gene>
<dbReference type="RefSeq" id="WP_308732393.1">
    <property type="nucleotide sequence ID" value="NZ_JAJEQN010000050.1"/>
</dbReference>
<feature type="signal peptide" evidence="2">
    <location>
        <begin position="1"/>
        <end position="23"/>
    </location>
</feature>
<name>A0AAE3E5W8_9FIRM</name>
<dbReference type="AlphaFoldDB" id="A0AAE3E5W8"/>
<feature type="chain" id="PRO_5042148844" evidence="2">
    <location>
        <begin position="24"/>
        <end position="248"/>
    </location>
</feature>
<proteinExistence type="predicted"/>
<keyword evidence="4" id="KW-1185">Reference proteome</keyword>
<protein>
    <submittedName>
        <fullName evidence="3">Uncharacterized protein</fullName>
    </submittedName>
</protein>
<feature type="compositionally biased region" description="Acidic residues" evidence="1">
    <location>
        <begin position="33"/>
        <end position="51"/>
    </location>
</feature>
<dbReference type="Proteomes" id="UP001198200">
    <property type="component" value="Unassembled WGS sequence"/>
</dbReference>
<evidence type="ECO:0000256" key="2">
    <source>
        <dbReference type="SAM" id="SignalP"/>
    </source>
</evidence>
<sequence length="248" mass="27218">MRRKMFVMPLAAAMVLSAVPAFASEGTSSAAEETVEETSEASSTEESESEGVGDVLANLEGTYEELFPVIADAKYDDLWLGFCAQYGDEENAQLYSDMLKGSTTALIYGAEAVDTYAENPDDTAFDCYFLHGVAQFTVEGNTITGTDADGEEVFSHTYTYVGDAEDGSFAIYKSDDENSGDFTYFAFAADTPDTTYHIEFRYGYTEYKINSFYDGDYAYWMASGIKTDASEDVISDCVELFCSENLAE</sequence>
<organism evidence="3 4">
    <name type="scientific">Anthropogastromicrobium aceti</name>
    <dbReference type="NCBI Taxonomy" id="2981768"/>
    <lineage>
        <taxon>Bacteria</taxon>
        <taxon>Bacillati</taxon>
        <taxon>Bacillota</taxon>
        <taxon>Clostridia</taxon>
        <taxon>Lachnospirales</taxon>
        <taxon>Lachnospiraceae</taxon>
        <taxon>Anthropogastromicrobium</taxon>
    </lineage>
</organism>
<evidence type="ECO:0000313" key="4">
    <source>
        <dbReference type="Proteomes" id="UP001198200"/>
    </source>
</evidence>
<reference evidence="3 4" key="1">
    <citation type="submission" date="2021-10" db="EMBL/GenBank/DDBJ databases">
        <title>Anaerobic single-cell dispensing facilitates the cultivation of human gut bacteria.</title>
        <authorList>
            <person name="Afrizal A."/>
        </authorList>
    </citation>
    <scope>NUCLEOTIDE SEQUENCE [LARGE SCALE GENOMIC DNA]</scope>
    <source>
        <strain evidence="3 4">CLA-AA-H224</strain>
    </source>
</reference>
<evidence type="ECO:0000313" key="3">
    <source>
        <dbReference type="EMBL" id="MCC2222802.1"/>
    </source>
</evidence>
<evidence type="ECO:0000256" key="1">
    <source>
        <dbReference type="SAM" id="MobiDB-lite"/>
    </source>
</evidence>
<comment type="caution">
    <text evidence="3">The sequence shown here is derived from an EMBL/GenBank/DDBJ whole genome shotgun (WGS) entry which is preliminary data.</text>
</comment>
<accession>A0AAE3E5W8</accession>
<feature type="region of interest" description="Disordered" evidence="1">
    <location>
        <begin position="26"/>
        <end position="52"/>
    </location>
</feature>
<keyword evidence="2" id="KW-0732">Signal</keyword>
<dbReference type="Gene3D" id="2.40.128.20">
    <property type="match status" value="1"/>
</dbReference>